<dbReference type="EMBL" id="ASHX02000001">
    <property type="protein sequence ID" value="OEJ97891.1"/>
    <property type="molecule type" value="Genomic_DNA"/>
</dbReference>
<evidence type="ECO:0000256" key="1">
    <source>
        <dbReference type="SAM" id="MobiDB-lite"/>
    </source>
</evidence>
<dbReference type="eggNOG" id="COG5651">
    <property type="taxonomic scope" value="Bacteria"/>
</dbReference>
<organism evidence="2 3">
    <name type="scientific">Streptomyces thermolilacinus SPC6</name>
    <dbReference type="NCBI Taxonomy" id="1306406"/>
    <lineage>
        <taxon>Bacteria</taxon>
        <taxon>Bacillati</taxon>
        <taxon>Actinomycetota</taxon>
        <taxon>Actinomycetes</taxon>
        <taxon>Kitasatosporales</taxon>
        <taxon>Streptomycetaceae</taxon>
        <taxon>Streptomyces</taxon>
    </lineage>
</organism>
<dbReference type="STRING" id="1306406.J116_006275"/>
<dbReference type="InterPro" id="IPR038332">
    <property type="entry name" value="PPE_sf"/>
</dbReference>
<accession>A0A1D3DZZ2</accession>
<evidence type="ECO:0000313" key="3">
    <source>
        <dbReference type="Proteomes" id="UP000095329"/>
    </source>
</evidence>
<dbReference type="AlphaFoldDB" id="A0A1D3DZZ2"/>
<sequence>METDFGKLTSAAKAWDDMAAEFKKAESAYSAAVQGAKPGWSGVAFGTARVNFAATQYEYGAAQTQAKAIASLLRDAHQQFTELKSRITSLVADAVKDGMAVDGEGNVKFDTSKLTDDVRRAYHHDPDYQASTRSAAASWAAQIKKYVKAVDDADAGVKLALEAAVRDEHGGKNDETYGVGFNGKAQGDVEVYEARNTAEIGTRLAGGENVSSADLAEFNRSLRDNAKNQEFSKTFLNGLGTEGTIKLGTQLDRLAYFQDADNKKSYESIKGGIANSIATATKDAGFQKQWREDMRKFGVAEYDGPAGSGTPAKGSDGKVLGYQVLMGIMEHGDAKGYDGSFVRGLTEDIYAAEKASKGNIWDISQQYNEKNASWFVNDPLDSALGLLSKHPDDATKFLDPGSTKEQVEKSALNYLLKERDWKGIVPEYSEWTKVETSRVAHGSPVEDGDARVGFAAALEAGATGRVAGSPVVAGPHSEAQAAILHETIKILDRESKGDEVPENLKVPLGRTMNSYAGDVFQILSGESPNPNGDTIKANGNDSHIASDQHSLIRVMRGISDGVVGETSDGDPIRVFDVLYEAQKGQAAEHLAGATNVPSGRTNDVVADWNIRARDVGETMGAMTGIGSDMILDNRDNAVGKINDQARYAYHAGGGIVNFIPVVGDAAQRTVDAITYEWSKDVSSAAELTARTEDSRNSTQGKEGTQAILDAWARQQGVDETAGFKNSRDESEGSYKDGREEAFAALRTRK</sequence>
<feature type="compositionally biased region" description="Basic and acidic residues" evidence="1">
    <location>
        <begin position="725"/>
        <end position="739"/>
    </location>
</feature>
<proteinExistence type="predicted"/>
<evidence type="ECO:0008006" key="4">
    <source>
        <dbReference type="Google" id="ProtNLM"/>
    </source>
</evidence>
<name>A0A1D3DZZ2_9ACTN</name>
<gene>
    <name evidence="2" type="ORF">J116_006275</name>
</gene>
<dbReference type="Gene3D" id="1.20.1260.20">
    <property type="entry name" value="PPE superfamily"/>
    <property type="match status" value="1"/>
</dbReference>
<reference evidence="2 3" key="1">
    <citation type="journal article" date="2013" name="Genome Announc.">
        <title>Genome Sequence of Streptomyces violaceusniger Strain SPC6, a Halotolerant Streptomycete That Exhibits Rapid Growth and Development.</title>
        <authorList>
            <person name="Chen X."/>
            <person name="Zhang B."/>
            <person name="Zhang W."/>
            <person name="Wu X."/>
            <person name="Zhang M."/>
            <person name="Chen T."/>
            <person name="Liu G."/>
            <person name="Dyson P."/>
        </authorList>
    </citation>
    <scope>NUCLEOTIDE SEQUENCE [LARGE SCALE GENOMIC DNA]</scope>
    <source>
        <strain evidence="2 3">SPC6</strain>
    </source>
</reference>
<keyword evidence="3" id="KW-1185">Reference proteome</keyword>
<protein>
    <recommendedName>
        <fullName evidence="4">AG2 protein</fullName>
    </recommendedName>
</protein>
<dbReference type="Proteomes" id="UP000095329">
    <property type="component" value="Unassembled WGS sequence"/>
</dbReference>
<comment type="caution">
    <text evidence="2">The sequence shown here is derived from an EMBL/GenBank/DDBJ whole genome shotgun (WGS) entry which is preliminary data.</text>
</comment>
<evidence type="ECO:0000313" key="2">
    <source>
        <dbReference type="EMBL" id="OEJ97891.1"/>
    </source>
</evidence>
<feature type="region of interest" description="Disordered" evidence="1">
    <location>
        <begin position="718"/>
        <end position="739"/>
    </location>
</feature>